<keyword evidence="2" id="KW-1133">Transmembrane helix</keyword>
<accession>A0A1E7FS39</accession>
<gene>
    <name evidence="3" type="ORF">FRACYDRAFT_234589</name>
</gene>
<feature type="region of interest" description="Disordered" evidence="1">
    <location>
        <begin position="1"/>
        <end position="193"/>
    </location>
</feature>
<feature type="compositionally biased region" description="Basic and acidic residues" evidence="1">
    <location>
        <begin position="49"/>
        <end position="59"/>
    </location>
</feature>
<feature type="compositionally biased region" description="Low complexity" evidence="1">
    <location>
        <begin position="131"/>
        <end position="140"/>
    </location>
</feature>
<keyword evidence="2" id="KW-0472">Membrane</keyword>
<evidence type="ECO:0000256" key="2">
    <source>
        <dbReference type="SAM" id="Phobius"/>
    </source>
</evidence>
<proteinExistence type="predicted"/>
<feature type="compositionally biased region" description="Basic and acidic residues" evidence="1">
    <location>
        <begin position="66"/>
        <end position="81"/>
    </location>
</feature>
<dbReference type="KEGG" id="fcy:FRACYDRAFT_234589"/>
<dbReference type="InParanoid" id="A0A1E7FS39"/>
<feature type="compositionally biased region" description="Basic and acidic residues" evidence="1">
    <location>
        <begin position="18"/>
        <end position="28"/>
    </location>
</feature>
<sequence>MVISTAKKKARAAKMKGRITEKKRRSDTGTDDDEYDNQTRGQRFRSRSLYHDIRPDKTKVSQVAVARRDEPYVQTDDDSKYWTKKSSPCKAKSHSNDGKSAGKAGGKSGGKAGGKSGDQASISMRPSISGRPSYYPTSQPSTPPTKRPSSRPSDIPSVSFEPTIAIFKTTQDSSSGWESTCTASQPSNQDGEDLKEQRLVFRYRLFVPEDNPVTENTITDMEGRVHEGLSRHFLECKEVGRDSDIFSIWSISSDPLDIIYSNTCDLPDDYSPPEKSTCVLMQADLGMYVYFPPSRRNRHLNNEKERALKPSPATDADQQVIEKTGEYLIAAMEGGDFNDDEIVLQTEFVGFIMEEDLHGTLNGGGSNTAAAAQQSQTKQTDSKVVAGTTLMAAAAVCLIAVTIISLHRRKRRSDAYLKHIDDNSIFSDKDDADRLTCIVDDNDSLDWMHEYGHNGTNGDGMENTAYHHDVHRCTSSYCEVCRHHKNTYPTFIASKVASSNLDDLRCGPSIIEDNRSYSSPDTVDL</sequence>
<organism evidence="3 4">
    <name type="scientific">Fragilariopsis cylindrus CCMP1102</name>
    <dbReference type="NCBI Taxonomy" id="635003"/>
    <lineage>
        <taxon>Eukaryota</taxon>
        <taxon>Sar</taxon>
        <taxon>Stramenopiles</taxon>
        <taxon>Ochrophyta</taxon>
        <taxon>Bacillariophyta</taxon>
        <taxon>Bacillariophyceae</taxon>
        <taxon>Bacillariophycidae</taxon>
        <taxon>Bacillariales</taxon>
        <taxon>Bacillariaceae</taxon>
        <taxon>Fragilariopsis</taxon>
    </lineage>
</organism>
<dbReference type="OrthoDB" id="54004at2759"/>
<keyword evidence="2" id="KW-0812">Transmembrane</keyword>
<feature type="compositionally biased region" description="Polar residues" evidence="1">
    <location>
        <begin position="168"/>
        <end position="189"/>
    </location>
</feature>
<feature type="compositionally biased region" description="Gly residues" evidence="1">
    <location>
        <begin position="103"/>
        <end position="116"/>
    </location>
</feature>
<name>A0A1E7FS39_9STRA</name>
<protein>
    <submittedName>
        <fullName evidence="3">Uncharacterized protein</fullName>
    </submittedName>
</protein>
<keyword evidence="4" id="KW-1185">Reference proteome</keyword>
<dbReference type="Proteomes" id="UP000095751">
    <property type="component" value="Unassembled WGS sequence"/>
</dbReference>
<feature type="transmembrane region" description="Helical" evidence="2">
    <location>
        <begin position="384"/>
        <end position="406"/>
    </location>
</feature>
<evidence type="ECO:0000313" key="4">
    <source>
        <dbReference type="Proteomes" id="UP000095751"/>
    </source>
</evidence>
<evidence type="ECO:0000313" key="3">
    <source>
        <dbReference type="EMBL" id="OEU20958.1"/>
    </source>
</evidence>
<dbReference type="AlphaFoldDB" id="A0A1E7FS39"/>
<evidence type="ECO:0000256" key="1">
    <source>
        <dbReference type="SAM" id="MobiDB-lite"/>
    </source>
</evidence>
<dbReference type="EMBL" id="KV784354">
    <property type="protein sequence ID" value="OEU20958.1"/>
    <property type="molecule type" value="Genomic_DNA"/>
</dbReference>
<feature type="compositionally biased region" description="Basic residues" evidence="1">
    <location>
        <begin position="1"/>
        <end position="17"/>
    </location>
</feature>
<reference evidence="3 4" key="1">
    <citation type="submission" date="2016-09" db="EMBL/GenBank/DDBJ databases">
        <title>Extensive genetic diversity and differential bi-allelic expression allows diatom success in the polar Southern Ocean.</title>
        <authorList>
            <consortium name="DOE Joint Genome Institute"/>
            <person name="Mock T."/>
            <person name="Otillar R.P."/>
            <person name="Strauss J."/>
            <person name="Dupont C."/>
            <person name="Frickenhaus S."/>
            <person name="Maumus F."/>
            <person name="Mcmullan M."/>
            <person name="Sanges R."/>
            <person name="Schmutz J."/>
            <person name="Toseland A."/>
            <person name="Valas R."/>
            <person name="Veluchamy A."/>
            <person name="Ward B.J."/>
            <person name="Allen A."/>
            <person name="Barry K."/>
            <person name="Falciatore A."/>
            <person name="Ferrante M."/>
            <person name="Fortunato A.E."/>
            <person name="Gloeckner G."/>
            <person name="Gruber A."/>
            <person name="Hipkin R."/>
            <person name="Janech M."/>
            <person name="Kroth P."/>
            <person name="Leese F."/>
            <person name="Lindquist E."/>
            <person name="Lyon B.R."/>
            <person name="Martin J."/>
            <person name="Mayer C."/>
            <person name="Parker M."/>
            <person name="Quesneville H."/>
            <person name="Raymond J."/>
            <person name="Uhlig C."/>
            <person name="Valentin K.U."/>
            <person name="Worden A.Z."/>
            <person name="Armbrust E.V."/>
            <person name="Bowler C."/>
            <person name="Green B."/>
            <person name="Moulton V."/>
            <person name="Van Oosterhout C."/>
            <person name="Grigoriev I."/>
        </authorList>
    </citation>
    <scope>NUCLEOTIDE SEQUENCE [LARGE SCALE GENOMIC DNA]</scope>
    <source>
        <strain evidence="3 4">CCMP1102</strain>
    </source>
</reference>